<feature type="transmembrane region" description="Helical" evidence="1">
    <location>
        <begin position="47"/>
        <end position="66"/>
    </location>
</feature>
<dbReference type="EMBL" id="CP026562">
    <property type="protein sequence ID" value="AVB18388.1"/>
    <property type="molecule type" value="Genomic_DNA"/>
</dbReference>
<evidence type="ECO:0000313" key="3">
    <source>
        <dbReference type="Proteomes" id="UP000236903"/>
    </source>
</evidence>
<evidence type="ECO:0000256" key="1">
    <source>
        <dbReference type="SAM" id="Phobius"/>
    </source>
</evidence>
<dbReference type="AlphaFoldDB" id="A0AAD0DYA7"/>
<gene>
    <name evidence="2" type="ORF">BKM03_03175</name>
</gene>
<accession>A0AAD0DYA7</accession>
<sequence length="81" mass="8689">MTHLFEQNHGGAHCTPSFAWSVKGQGARGKGQGARGKLQASSFKLQAFDLLLLLLVLVLVLVLVACRLKLAALSSQLTEPF</sequence>
<reference evidence="2 3" key="1">
    <citation type="submission" date="2018-02" db="EMBL/GenBank/DDBJ databases">
        <title>Comparative genomics of Pseudomonas syringae.</title>
        <authorList>
            <person name="Hulin M.T."/>
        </authorList>
    </citation>
    <scope>NUCLEOTIDE SEQUENCE [LARGE SCALE GENOMIC DNA]</scope>
    <source>
        <strain evidence="2 3">R2leaf</strain>
    </source>
</reference>
<keyword evidence="1" id="KW-0472">Membrane</keyword>
<keyword evidence="1" id="KW-0812">Transmembrane</keyword>
<protein>
    <submittedName>
        <fullName evidence="2">Uncharacterized protein</fullName>
    </submittedName>
</protein>
<dbReference type="KEGG" id="pavl:BKM03_03175"/>
<evidence type="ECO:0000313" key="2">
    <source>
        <dbReference type="EMBL" id="AVB18388.1"/>
    </source>
</evidence>
<proteinExistence type="predicted"/>
<organism evidence="2 3">
    <name type="scientific">Pseudomonas avellanae</name>
    <dbReference type="NCBI Taxonomy" id="46257"/>
    <lineage>
        <taxon>Bacteria</taxon>
        <taxon>Pseudomonadati</taxon>
        <taxon>Pseudomonadota</taxon>
        <taxon>Gammaproteobacteria</taxon>
        <taxon>Pseudomonadales</taxon>
        <taxon>Pseudomonadaceae</taxon>
        <taxon>Pseudomonas</taxon>
    </lineage>
</organism>
<keyword evidence="1" id="KW-1133">Transmembrane helix</keyword>
<name>A0AAD0DYA7_9PSED</name>
<dbReference type="Proteomes" id="UP000236903">
    <property type="component" value="Chromosome"/>
</dbReference>